<evidence type="ECO:0000313" key="3">
    <source>
        <dbReference type="Proteomes" id="UP000634647"/>
    </source>
</evidence>
<keyword evidence="1" id="KW-1133">Transmembrane helix</keyword>
<protein>
    <submittedName>
        <fullName evidence="2">Uncharacterized protein</fullName>
    </submittedName>
</protein>
<reference evidence="2" key="1">
    <citation type="journal article" date="2014" name="Int. J. Syst. Evol. Microbiol.">
        <title>Complete genome sequence of Corynebacterium casei LMG S-19264T (=DSM 44701T), isolated from a smear-ripened cheese.</title>
        <authorList>
            <consortium name="US DOE Joint Genome Institute (JGI-PGF)"/>
            <person name="Walter F."/>
            <person name="Albersmeier A."/>
            <person name="Kalinowski J."/>
            <person name="Ruckert C."/>
        </authorList>
    </citation>
    <scope>NUCLEOTIDE SEQUENCE</scope>
    <source>
        <strain evidence="2">CGMCC 1.10859</strain>
    </source>
</reference>
<evidence type="ECO:0000256" key="1">
    <source>
        <dbReference type="SAM" id="Phobius"/>
    </source>
</evidence>
<keyword evidence="1" id="KW-0812">Transmembrane</keyword>
<proteinExistence type="predicted"/>
<reference evidence="2" key="2">
    <citation type="submission" date="2023-06" db="EMBL/GenBank/DDBJ databases">
        <authorList>
            <person name="Sun Q."/>
            <person name="Zhou Y."/>
        </authorList>
    </citation>
    <scope>NUCLEOTIDE SEQUENCE</scope>
    <source>
        <strain evidence="2">CGMCC 1.10859</strain>
    </source>
</reference>
<gene>
    <name evidence="2" type="ORF">GCM10008024_29740</name>
</gene>
<evidence type="ECO:0000313" key="2">
    <source>
        <dbReference type="EMBL" id="GHE04059.1"/>
    </source>
</evidence>
<sequence>MMKDSNISDLLTKRTGRPVAGSGIGLVAATAALSFIAAGLAARRPDPHPRGLAKRAPAKREALRLSRDGAAIMGSSVLLDSALEHLRGDFRRDEMYIAPLAGAASMAAAMAEPRQNAAGRALEGVHIASFTTGLMGMGFHLGNVLRRPGGISWNNLFYAAPLGAPGALIMSGLIGMVTHQMARSSGRERRHGRQLAALTATAMLAETAEVALLHFRGAYHDPAMYLPATLPPVAAVGLLAESLSPRKRRRGPLKLLLRAVEALGYIGTAFHALGVARNSGGWKNWRQTTLAGPPMPAPISFAGLGKSGRAALDLLDVAEDREGGRAR</sequence>
<accession>A0AAN4UTJ3</accession>
<comment type="caution">
    <text evidence="2">The sequence shown here is derived from an EMBL/GenBank/DDBJ whole genome shotgun (WGS) entry which is preliminary data.</text>
</comment>
<keyword evidence="1" id="KW-0472">Membrane</keyword>
<feature type="transmembrane region" description="Helical" evidence="1">
    <location>
        <begin position="124"/>
        <end position="144"/>
    </location>
</feature>
<feature type="transmembrane region" description="Helical" evidence="1">
    <location>
        <begin position="20"/>
        <end position="41"/>
    </location>
</feature>
<feature type="transmembrane region" description="Helical" evidence="1">
    <location>
        <begin position="156"/>
        <end position="174"/>
    </location>
</feature>
<name>A0AAN4UTJ3_9RHOB</name>
<dbReference type="EMBL" id="BNAB01000014">
    <property type="protein sequence ID" value="GHE04059.1"/>
    <property type="molecule type" value="Genomic_DNA"/>
</dbReference>
<organism evidence="2 3">
    <name type="scientific">Allgaiera indica</name>
    <dbReference type="NCBI Taxonomy" id="765699"/>
    <lineage>
        <taxon>Bacteria</taxon>
        <taxon>Pseudomonadati</taxon>
        <taxon>Pseudomonadota</taxon>
        <taxon>Alphaproteobacteria</taxon>
        <taxon>Rhodobacterales</taxon>
        <taxon>Paracoccaceae</taxon>
        <taxon>Allgaiera</taxon>
    </lineage>
</organism>
<feature type="transmembrane region" description="Helical" evidence="1">
    <location>
        <begin position="223"/>
        <end position="243"/>
    </location>
</feature>
<feature type="transmembrane region" description="Helical" evidence="1">
    <location>
        <begin position="195"/>
        <end position="217"/>
    </location>
</feature>
<dbReference type="Proteomes" id="UP000634647">
    <property type="component" value="Unassembled WGS sequence"/>
</dbReference>
<dbReference type="AlphaFoldDB" id="A0AAN4UTJ3"/>